<gene>
    <name evidence="2" type="ordered locus">Spiaf_2165</name>
</gene>
<dbReference type="Proteomes" id="UP000007383">
    <property type="component" value="Chromosome"/>
</dbReference>
<dbReference type="HOGENOM" id="CLU_1757676_0_0_12"/>
<accession>H9UL09</accession>
<evidence type="ECO:0000313" key="3">
    <source>
        <dbReference type="Proteomes" id="UP000007383"/>
    </source>
</evidence>
<dbReference type="KEGG" id="sfc:Spiaf_2165"/>
<dbReference type="STRING" id="889378.Spiaf_2165"/>
<sequence>MRLLFFSALMAITAVIMISCNLVTPVDELVLDDSWELRELKTGSVITTDLDEWLTVSFDRSSDEVSFATGATWDDEVDIDLGSYEYEIDSGSNEITLYDDDGDHHSTIGYRLESAGTELRWDSWVTSGDSSIVGNDGVIAYLLFERND</sequence>
<feature type="signal peptide" evidence="1">
    <location>
        <begin position="1"/>
        <end position="18"/>
    </location>
</feature>
<dbReference type="RefSeq" id="WP_014456185.1">
    <property type="nucleotide sequence ID" value="NC_017098.1"/>
</dbReference>
<organism evidence="2 3">
    <name type="scientific">Spirochaeta africana (strain ATCC 700263 / DSM 8902 / Z-7692)</name>
    <dbReference type="NCBI Taxonomy" id="889378"/>
    <lineage>
        <taxon>Bacteria</taxon>
        <taxon>Pseudomonadati</taxon>
        <taxon>Spirochaetota</taxon>
        <taxon>Spirochaetia</taxon>
        <taxon>Spirochaetales</taxon>
        <taxon>Spirochaetaceae</taxon>
        <taxon>Spirochaeta</taxon>
    </lineage>
</organism>
<evidence type="ECO:0000256" key="1">
    <source>
        <dbReference type="SAM" id="SignalP"/>
    </source>
</evidence>
<feature type="chain" id="PRO_5003623411" description="Lipocalin-like domain-containing protein" evidence="1">
    <location>
        <begin position="19"/>
        <end position="148"/>
    </location>
</feature>
<dbReference type="AlphaFoldDB" id="H9UL09"/>
<reference evidence="3" key="1">
    <citation type="journal article" date="2013" name="Stand. Genomic Sci.">
        <title>Complete genome sequence of the halophilic bacterium Spirochaeta africana type strain (Z-7692(T)) from the alkaline Lake Magadi in the East African Rift.</title>
        <authorList>
            <person name="Liolos K."/>
            <person name="Abt B."/>
            <person name="Scheuner C."/>
            <person name="Teshima H."/>
            <person name="Held B."/>
            <person name="Lapidus A."/>
            <person name="Nolan M."/>
            <person name="Lucas S."/>
            <person name="Deshpande S."/>
            <person name="Cheng J.F."/>
            <person name="Tapia R."/>
            <person name="Goodwin L.A."/>
            <person name="Pitluck S."/>
            <person name="Pagani I."/>
            <person name="Ivanova N."/>
            <person name="Mavromatis K."/>
            <person name="Mikhailova N."/>
            <person name="Huntemann M."/>
            <person name="Pati A."/>
            <person name="Chen A."/>
            <person name="Palaniappan K."/>
            <person name="Land M."/>
            <person name="Rohde M."/>
            <person name="Tindall B.J."/>
            <person name="Detter J.C."/>
            <person name="Goker M."/>
            <person name="Bristow J."/>
            <person name="Eisen J.A."/>
            <person name="Markowitz V."/>
            <person name="Hugenholtz P."/>
            <person name="Woyke T."/>
            <person name="Klenk H.P."/>
            <person name="Kyrpides N.C."/>
        </authorList>
    </citation>
    <scope>NUCLEOTIDE SEQUENCE</scope>
    <source>
        <strain evidence="3">ATCC 700263 / DSM 8902 / Z-7692</strain>
    </source>
</reference>
<proteinExistence type="predicted"/>
<keyword evidence="1" id="KW-0732">Signal</keyword>
<dbReference type="PROSITE" id="PS51257">
    <property type="entry name" value="PROKAR_LIPOPROTEIN"/>
    <property type="match status" value="1"/>
</dbReference>
<dbReference type="EMBL" id="CP003282">
    <property type="protein sequence ID" value="AFG38202.1"/>
    <property type="molecule type" value="Genomic_DNA"/>
</dbReference>
<evidence type="ECO:0000313" key="2">
    <source>
        <dbReference type="EMBL" id="AFG38202.1"/>
    </source>
</evidence>
<name>H9UL09_SPIAZ</name>
<evidence type="ECO:0008006" key="4">
    <source>
        <dbReference type="Google" id="ProtNLM"/>
    </source>
</evidence>
<keyword evidence="3" id="KW-1185">Reference proteome</keyword>
<protein>
    <recommendedName>
        <fullName evidence="4">Lipocalin-like domain-containing protein</fullName>
    </recommendedName>
</protein>
<dbReference type="PATRIC" id="fig|889378.3.peg.2141"/>